<dbReference type="SMART" id="SM00326">
    <property type="entry name" value="SH3"/>
    <property type="match status" value="3"/>
</dbReference>
<feature type="region of interest" description="Disordered" evidence="6">
    <location>
        <begin position="1069"/>
        <end position="1170"/>
    </location>
</feature>
<feature type="compositionally biased region" description="Low complexity" evidence="6">
    <location>
        <begin position="645"/>
        <end position="655"/>
    </location>
</feature>
<dbReference type="Pfam" id="PF00018">
    <property type="entry name" value="SH3_1"/>
    <property type="match status" value="2"/>
</dbReference>
<proteinExistence type="predicted"/>
<evidence type="ECO:0000256" key="2">
    <source>
        <dbReference type="ARBA" id="ARBA00022443"/>
    </source>
</evidence>
<dbReference type="PRINTS" id="PR00452">
    <property type="entry name" value="SH3DOMAIN"/>
</dbReference>
<dbReference type="GO" id="GO:0005886">
    <property type="term" value="C:plasma membrane"/>
    <property type="evidence" value="ECO:0007669"/>
    <property type="project" value="TreeGrafter"/>
</dbReference>
<feature type="region of interest" description="Disordered" evidence="6">
    <location>
        <begin position="308"/>
        <end position="338"/>
    </location>
</feature>
<feature type="region of interest" description="Disordered" evidence="6">
    <location>
        <begin position="559"/>
        <end position="777"/>
    </location>
</feature>
<feature type="domain" description="SH3" evidence="7">
    <location>
        <begin position="1607"/>
        <end position="1666"/>
    </location>
</feature>
<keyword evidence="4" id="KW-0965">Cell junction</keyword>
<feature type="compositionally biased region" description="Basic and acidic residues" evidence="6">
    <location>
        <begin position="1071"/>
        <end position="1085"/>
    </location>
</feature>
<feature type="domain" description="SH3" evidence="7">
    <location>
        <begin position="1169"/>
        <end position="1228"/>
    </location>
</feature>
<feature type="compositionally biased region" description="Basic and acidic residues" evidence="6">
    <location>
        <begin position="503"/>
        <end position="519"/>
    </location>
</feature>
<feature type="region of interest" description="Disordered" evidence="6">
    <location>
        <begin position="1405"/>
        <end position="1612"/>
    </location>
</feature>
<feature type="region of interest" description="Disordered" evidence="6">
    <location>
        <begin position="995"/>
        <end position="1016"/>
    </location>
</feature>
<sequence>MNTDSGGRARKSSALSLTLTPMKRVQSTPNLYVTAGNESHSSDSDGWRSRSATDGLRNGEASASSLAAKGFRSVRPNLQDKKSPTPMVAPRSPEPGPPPSVPTAETGPGPEPEPREPGVDPPAPSVEPEQMEPPPQPAVPSQSAEPQPEPVAPSTGHQQAGPSDMENAPPLPPRPVVEGNAFEAPSLHSPPLPGPTSPINRACLSPESHASLESPDFLSTRLPKALSPTPYAPSSEHGSPGPDARLRRSETASPVTVSALSHYSSSTAVLEELQICTLDSPGASATPSPTLSQMSTAPDYTVLTGTPANGQTAVNGSAGHYQRPFSPPGHTPPVPHSISPSIVLMQQSRSSESSESVTRETRYTGHTTVTSTVPIARFSEEEKRVSIIKAPHYEGIGPVDESGIPIAIRTTVDRPKDWYKTMFKQIHMVHKPDDDYADTYNATYAIVNSDNYGPNPSPSDNGPGVFPDASPSPVPPPPPMPSLAQLRPRERDRDTPELNEWGPPDRKIDTRRYRAEPRSIFEYEPGKSSILEQERAMYDINPDDLDLENEPWYKFFSELEFGRPPPKKRLDYNPESCPRSVTQTSFYHASIDRGAERPSSSASDHRKRRKSEPSVTQQGPQGGQGSPRPADPHKESSTLRKPLTRSSPSSPSRPRVAQVPTRIPRRTRTPRATRAGAQRGRGPAAAPPGSKRSICFKNGWQTRRQDAETWSSTEEAPSPKLKSRSCDNLLGESQTGRSSSPRTAAVGQTRSESAGSLVCDEAEGAGSEGPRPWHWHRSAHDTPGFLQLYRKMHRIDRRDLLASEVIRSVRARILELEREQSRERPGWPGCGDEVPRDVVPTRISQYESLIQKSKSMPNLGEEDGSGAGTPGSSRRSGSPQRRFSVDDHDAAASDLSDFIQVEGSSLCSESDYDRCSLTSSESLYGSGQRLHQQQQQQHHHHHHHHRHLLSSCKGPCAASYTRFTTMLRHERARQDRRQEEADAGLSKLAFLVSPVPFRRKKGPPAHRPGRRPRSRSAVYAALDSALQDIFEHLQDERRRGIRPDSSILHRLLAELLPDVPERNSSLRALRRQPDGHAPRRAHEPHVASQRRAQPKTARPPGPAPSSPTHAATKVDGTRYPSPRTPPLMCPSSPPPSHPSSASCQDTYRGYSYSDVGPPTPQTKRLMPEREKQPARAIYDFKAQTTKELTIKKGEVVNIIRQVDNNWYEGEHHGRVGIFPIAYVEKLPPTEKQQPVRPPPPAHVREIGEAVARYNFNADTNVELSLRKGERVVLLRQVDQNWYEGKIPETSKQGIFPVSYVDIIKRSPTKSPGHSRETPSPQGHAPTSSKRGVWARVVSPPTGLSKKTQLWHRPSPSPQNPRLQAITSEWITLTMGPSPSSTPGPTPPPFPISLLTDQEVLDFPVTAPVVPPLGPSPSPQNLTPSTQEGRFSPGSSTMAVPCSTPVSYSPSPPAPVLESTPTCSSNDVSQDGSQPSDSQEVQAPPLPKREEAESTEVSPPPSPQDSNSLIMDEPINPPSPDKGPSFTTDPGEELLCVAQDSQSKCESEEDAESHSPEAEITEELPELFIEEDSCGPENSQIDSDIVCTTNSPVHNPGPEDKRPASGSSGGEPFQVLYNYLPRNEDELELKEGDIVDVMEKCDDGWFVGMSRRTRLFGTFPGNYVKQL</sequence>
<dbReference type="PANTHER" id="PTHR14167">
    <property type="entry name" value="SH3 DOMAIN-CONTAINING"/>
    <property type="match status" value="1"/>
</dbReference>
<feature type="compositionally biased region" description="Basic residues" evidence="6">
    <location>
        <begin position="937"/>
        <end position="948"/>
    </location>
</feature>
<dbReference type="EMBL" id="JAINUG010000293">
    <property type="protein sequence ID" value="KAJ8383454.1"/>
    <property type="molecule type" value="Genomic_DNA"/>
</dbReference>
<feature type="compositionally biased region" description="Basic residues" evidence="6">
    <location>
        <begin position="997"/>
        <end position="1014"/>
    </location>
</feature>
<dbReference type="PROSITE" id="PS50002">
    <property type="entry name" value="SH3"/>
    <property type="match status" value="3"/>
</dbReference>
<feature type="compositionally biased region" description="Acidic residues" evidence="6">
    <location>
        <begin position="1558"/>
        <end position="1573"/>
    </location>
</feature>
<protein>
    <recommendedName>
        <fullName evidence="11">Sorbin and SH3 domain-containing protein 2</fullName>
    </recommendedName>
</protein>
<feature type="region of interest" description="Disordered" evidence="6">
    <location>
        <begin position="1"/>
        <end position="257"/>
    </location>
</feature>
<dbReference type="Pfam" id="PF14604">
    <property type="entry name" value="SH3_9"/>
    <property type="match status" value="1"/>
</dbReference>
<dbReference type="PROSITE" id="PS50831">
    <property type="entry name" value="SOHO"/>
    <property type="match status" value="1"/>
</dbReference>
<reference evidence="9" key="1">
    <citation type="journal article" date="2023" name="Science">
        <title>Genome structures resolve the early diversification of teleost fishes.</title>
        <authorList>
            <person name="Parey E."/>
            <person name="Louis A."/>
            <person name="Montfort J."/>
            <person name="Bouchez O."/>
            <person name="Roques C."/>
            <person name="Iampietro C."/>
            <person name="Lluch J."/>
            <person name="Castinel A."/>
            <person name="Donnadieu C."/>
            <person name="Desvignes T."/>
            <person name="Floi Bucao C."/>
            <person name="Jouanno E."/>
            <person name="Wen M."/>
            <person name="Mejri S."/>
            <person name="Dirks R."/>
            <person name="Jansen H."/>
            <person name="Henkel C."/>
            <person name="Chen W.J."/>
            <person name="Zahm M."/>
            <person name="Cabau C."/>
            <person name="Klopp C."/>
            <person name="Thompson A.W."/>
            <person name="Robinson-Rechavi M."/>
            <person name="Braasch I."/>
            <person name="Lecointre G."/>
            <person name="Bobe J."/>
            <person name="Postlethwait J.H."/>
            <person name="Berthelot C."/>
            <person name="Roest Crollius H."/>
            <person name="Guiguen Y."/>
        </authorList>
    </citation>
    <scope>NUCLEOTIDE SEQUENCE</scope>
    <source>
        <strain evidence="9">NC1722</strain>
    </source>
</reference>
<feature type="compositionally biased region" description="Polar residues" evidence="6">
    <location>
        <begin position="13"/>
        <end position="39"/>
    </location>
</feature>
<evidence type="ECO:0000256" key="3">
    <source>
        <dbReference type="ARBA" id="ARBA00022737"/>
    </source>
</evidence>
<dbReference type="GO" id="GO:0070161">
    <property type="term" value="C:anchoring junction"/>
    <property type="evidence" value="ECO:0007669"/>
    <property type="project" value="UniProtKB-SubCell"/>
</dbReference>
<feature type="compositionally biased region" description="Polar residues" evidence="6">
    <location>
        <begin position="731"/>
        <end position="754"/>
    </location>
</feature>
<dbReference type="SUPFAM" id="SSF50044">
    <property type="entry name" value="SH3-domain"/>
    <property type="match status" value="3"/>
</dbReference>
<comment type="caution">
    <text evidence="9">The sequence shown here is derived from an EMBL/GenBank/DDBJ whole genome shotgun (WGS) entry which is preliminary data.</text>
</comment>
<feature type="region of interest" description="Disordered" evidence="6">
    <location>
        <begin position="451"/>
        <end position="519"/>
    </location>
</feature>
<feature type="compositionally biased region" description="Low complexity" evidence="6">
    <location>
        <begin position="672"/>
        <end position="689"/>
    </location>
</feature>
<evidence type="ECO:0000256" key="4">
    <source>
        <dbReference type="ARBA" id="ARBA00022949"/>
    </source>
</evidence>
<evidence type="ECO:0000259" key="7">
    <source>
        <dbReference type="PROSITE" id="PS50002"/>
    </source>
</evidence>
<feature type="compositionally biased region" description="Polar residues" evidence="6">
    <location>
        <begin position="1575"/>
        <end position="1592"/>
    </location>
</feature>
<dbReference type="InterPro" id="IPR050384">
    <property type="entry name" value="Endophilin_SH3RF"/>
</dbReference>
<feature type="compositionally biased region" description="Pro residues" evidence="6">
    <location>
        <begin position="325"/>
        <end position="335"/>
    </location>
</feature>
<comment type="subcellular location">
    <subcellularLocation>
        <location evidence="1">Cell junction</location>
    </subcellularLocation>
</comment>
<organism evidence="9 10">
    <name type="scientific">Aldrovandia affinis</name>
    <dbReference type="NCBI Taxonomy" id="143900"/>
    <lineage>
        <taxon>Eukaryota</taxon>
        <taxon>Metazoa</taxon>
        <taxon>Chordata</taxon>
        <taxon>Craniata</taxon>
        <taxon>Vertebrata</taxon>
        <taxon>Euteleostomi</taxon>
        <taxon>Actinopterygii</taxon>
        <taxon>Neopterygii</taxon>
        <taxon>Teleostei</taxon>
        <taxon>Notacanthiformes</taxon>
        <taxon>Halosauridae</taxon>
        <taxon>Aldrovandia</taxon>
    </lineage>
</organism>
<keyword evidence="3" id="KW-0677">Repeat</keyword>
<feature type="compositionally biased region" description="Pro residues" evidence="6">
    <location>
        <begin position="1408"/>
        <end position="1417"/>
    </location>
</feature>
<feature type="region of interest" description="Disordered" evidence="6">
    <location>
        <begin position="1305"/>
        <end position="1393"/>
    </location>
</feature>
<gene>
    <name evidence="9" type="ORF">AAFF_G00220500</name>
</gene>
<dbReference type="Proteomes" id="UP001221898">
    <property type="component" value="Unassembled WGS sequence"/>
</dbReference>
<dbReference type="InterPro" id="IPR036028">
    <property type="entry name" value="SH3-like_dom_sf"/>
</dbReference>
<dbReference type="Gene3D" id="2.30.30.40">
    <property type="entry name" value="SH3 Domains"/>
    <property type="match status" value="3"/>
</dbReference>
<dbReference type="FunFam" id="2.30.30.40:FF:000001">
    <property type="entry name" value="Sorbin and SH3 domain-containing protein 1 isoform 2"/>
    <property type="match status" value="1"/>
</dbReference>
<feature type="region of interest" description="Disordered" evidence="6">
    <location>
        <begin position="925"/>
        <end position="950"/>
    </location>
</feature>
<feature type="region of interest" description="Disordered" evidence="6">
    <location>
        <begin position="852"/>
        <end position="884"/>
    </location>
</feature>
<evidence type="ECO:0000259" key="8">
    <source>
        <dbReference type="PROSITE" id="PS50831"/>
    </source>
</evidence>
<evidence type="ECO:0000256" key="1">
    <source>
        <dbReference type="ARBA" id="ARBA00004282"/>
    </source>
</evidence>
<feature type="compositionally biased region" description="Polar residues" evidence="6">
    <location>
        <begin position="1419"/>
        <end position="1437"/>
    </location>
</feature>
<feature type="compositionally biased region" description="Pro residues" evidence="6">
    <location>
        <begin position="119"/>
        <end position="138"/>
    </location>
</feature>
<dbReference type="SMART" id="SM00459">
    <property type="entry name" value="Sorb"/>
    <property type="match status" value="1"/>
</dbReference>
<name>A0AAD7RFW5_9TELE</name>
<feature type="compositionally biased region" description="Pro residues" evidence="6">
    <location>
        <begin position="92"/>
        <end position="101"/>
    </location>
</feature>
<feature type="compositionally biased region" description="Low complexity" evidence="6">
    <location>
        <begin position="1439"/>
        <end position="1448"/>
    </location>
</feature>
<evidence type="ECO:0008006" key="11">
    <source>
        <dbReference type="Google" id="ProtNLM"/>
    </source>
</evidence>
<feature type="compositionally biased region" description="Pro residues" evidence="6">
    <location>
        <begin position="1122"/>
        <end position="1137"/>
    </location>
</feature>
<feature type="compositionally biased region" description="Polar residues" evidence="6">
    <location>
        <begin position="1317"/>
        <end position="1329"/>
    </location>
</feature>
<dbReference type="FunFam" id="2.30.30.40:FF:000004">
    <property type="entry name" value="Sorbin and SH3 domain-containing protein 1 isoform 2"/>
    <property type="match status" value="1"/>
</dbReference>
<feature type="compositionally biased region" description="Polar residues" evidence="6">
    <location>
        <begin position="1359"/>
        <end position="1370"/>
    </location>
</feature>
<feature type="compositionally biased region" description="Low complexity" evidence="6">
    <location>
        <begin position="870"/>
        <end position="882"/>
    </location>
</feature>
<dbReference type="InterPro" id="IPR001452">
    <property type="entry name" value="SH3_domain"/>
</dbReference>
<evidence type="ECO:0000256" key="5">
    <source>
        <dbReference type="PROSITE-ProRule" id="PRU00192"/>
    </source>
</evidence>
<feature type="compositionally biased region" description="Polar residues" evidence="6">
    <location>
        <begin position="1458"/>
        <end position="1480"/>
    </location>
</feature>
<dbReference type="PANTHER" id="PTHR14167:SF56">
    <property type="entry name" value="SORBIN AND SH3 DOMAIN-CONTAINING PROTEIN 2"/>
    <property type="match status" value="1"/>
</dbReference>
<dbReference type="Pfam" id="PF02208">
    <property type="entry name" value="Sorb"/>
    <property type="match status" value="1"/>
</dbReference>
<feature type="compositionally biased region" description="Pro residues" evidence="6">
    <location>
        <begin position="1379"/>
        <end position="1390"/>
    </location>
</feature>
<feature type="compositionally biased region" description="Basic and acidic residues" evidence="6">
    <location>
        <begin position="487"/>
        <end position="496"/>
    </location>
</feature>
<keyword evidence="2 5" id="KW-0728">SH3 domain</keyword>
<dbReference type="InterPro" id="IPR003127">
    <property type="entry name" value="SoHo_dom"/>
</dbReference>
<feature type="compositionally biased region" description="Pro residues" evidence="6">
    <location>
        <begin position="470"/>
        <end position="481"/>
    </location>
</feature>
<accession>A0AAD7RFW5</accession>
<keyword evidence="10" id="KW-1185">Reference proteome</keyword>
<feature type="compositionally biased region" description="Low complexity" evidence="6">
    <location>
        <begin position="451"/>
        <end position="469"/>
    </location>
</feature>
<feature type="domain" description="SoHo" evidence="8">
    <location>
        <begin position="387"/>
        <end position="449"/>
    </location>
</feature>
<evidence type="ECO:0000313" key="10">
    <source>
        <dbReference type="Proteomes" id="UP001221898"/>
    </source>
</evidence>
<feature type="domain" description="SH3" evidence="7">
    <location>
        <begin position="1244"/>
        <end position="1305"/>
    </location>
</feature>
<evidence type="ECO:0000256" key="6">
    <source>
        <dbReference type="SAM" id="MobiDB-lite"/>
    </source>
</evidence>
<evidence type="ECO:0000313" key="9">
    <source>
        <dbReference type="EMBL" id="KAJ8383454.1"/>
    </source>
</evidence>